<dbReference type="Proteomes" id="UP000293360">
    <property type="component" value="Unassembled WGS sequence"/>
</dbReference>
<dbReference type="PANTHER" id="PTHR47466">
    <property type="match status" value="1"/>
</dbReference>
<organism evidence="2 3">
    <name type="scientific">Monosporascus ibericus</name>
    <dbReference type="NCBI Taxonomy" id="155417"/>
    <lineage>
        <taxon>Eukaryota</taxon>
        <taxon>Fungi</taxon>
        <taxon>Dikarya</taxon>
        <taxon>Ascomycota</taxon>
        <taxon>Pezizomycotina</taxon>
        <taxon>Sordariomycetes</taxon>
        <taxon>Xylariomycetidae</taxon>
        <taxon>Xylariales</taxon>
        <taxon>Xylariales incertae sedis</taxon>
        <taxon>Monosporascus</taxon>
    </lineage>
</organism>
<dbReference type="OrthoDB" id="536211at2759"/>
<dbReference type="Gene3D" id="3.40.390.10">
    <property type="entry name" value="Collagenase (Catalytic Domain)"/>
    <property type="match status" value="1"/>
</dbReference>
<comment type="similarity">
    <text evidence="1">Belongs to the peptidase M43B family.</text>
</comment>
<evidence type="ECO:0008006" key="4">
    <source>
        <dbReference type="Google" id="ProtNLM"/>
    </source>
</evidence>
<dbReference type="GO" id="GO:0008237">
    <property type="term" value="F:metallopeptidase activity"/>
    <property type="evidence" value="ECO:0007669"/>
    <property type="project" value="InterPro"/>
</dbReference>
<proteinExistence type="inferred from homology"/>
<dbReference type="AlphaFoldDB" id="A0A4Q4TN39"/>
<evidence type="ECO:0000313" key="3">
    <source>
        <dbReference type="Proteomes" id="UP000293360"/>
    </source>
</evidence>
<keyword evidence="3" id="KW-1185">Reference proteome</keyword>
<comment type="caution">
    <text evidence="2">The sequence shown here is derived from an EMBL/GenBank/DDBJ whole genome shotgun (WGS) entry which is preliminary data.</text>
</comment>
<dbReference type="STRING" id="155417.A0A4Q4TN39"/>
<reference evidence="2 3" key="1">
    <citation type="submission" date="2018-06" db="EMBL/GenBank/DDBJ databases">
        <title>Complete Genomes of Monosporascus.</title>
        <authorList>
            <person name="Robinson A.J."/>
            <person name="Natvig D.O."/>
        </authorList>
    </citation>
    <scope>NUCLEOTIDE SEQUENCE [LARGE SCALE GENOMIC DNA]</scope>
    <source>
        <strain evidence="2 3">CBS 110550</strain>
    </source>
</reference>
<gene>
    <name evidence="2" type="ORF">DL764_001759</name>
</gene>
<dbReference type="InterPro" id="IPR024079">
    <property type="entry name" value="MetalloPept_cat_dom_sf"/>
</dbReference>
<dbReference type="EMBL" id="QJNU01000057">
    <property type="protein sequence ID" value="RYP08631.1"/>
    <property type="molecule type" value="Genomic_DNA"/>
</dbReference>
<sequence>MLLDERVGIASGVQPLRALTVDTYFHVVAASKAERGRLYYCKAISPYQNPGADDQDEFAYKEALRQGDYGTLTVYFIRHPNFNALGYRNFPGKFGESSTDFIVDGCIIDAATMPGGRAAPYNLGGTVPHEVGHWSRRREALCQQS</sequence>
<evidence type="ECO:0000313" key="2">
    <source>
        <dbReference type="EMBL" id="RYP08631.1"/>
    </source>
</evidence>
<protein>
    <recommendedName>
        <fullName evidence="4">Peptidase M43 pregnancy-associated plasma-A domain-containing protein</fullName>
    </recommendedName>
</protein>
<dbReference type="PANTHER" id="PTHR47466:SF1">
    <property type="entry name" value="METALLOPROTEASE MEP1 (AFU_ORTHOLOGUE AFUA_1G07730)-RELATED"/>
    <property type="match status" value="1"/>
</dbReference>
<evidence type="ECO:0000256" key="1">
    <source>
        <dbReference type="ARBA" id="ARBA00008721"/>
    </source>
</evidence>
<name>A0A4Q4TN39_9PEZI</name>
<accession>A0A4Q4TN39</accession>